<proteinExistence type="predicted"/>
<gene>
    <name evidence="1" type="ORF">DB43_HD00010</name>
</gene>
<dbReference type="PATRIC" id="fig|83552.4.peg.1929"/>
<comment type="caution">
    <text evidence="1">The sequence shown here is derived from an EMBL/GenBank/DDBJ whole genome shotgun (WGS) entry which is preliminary data.</text>
</comment>
<evidence type="ECO:0000313" key="2">
    <source>
        <dbReference type="Proteomes" id="UP000031307"/>
    </source>
</evidence>
<name>A0A0C1C6U3_9BACT</name>
<reference evidence="1 2" key="1">
    <citation type="journal article" date="2014" name="Mol. Biol. Evol.">
        <title>Massive expansion of Ubiquitination-related gene families within the Chlamydiae.</title>
        <authorList>
            <person name="Domman D."/>
            <person name="Collingro A."/>
            <person name="Lagkouvardos I."/>
            <person name="Gehre L."/>
            <person name="Weinmaier T."/>
            <person name="Rattei T."/>
            <person name="Subtil A."/>
            <person name="Horn M."/>
        </authorList>
    </citation>
    <scope>NUCLEOTIDE SEQUENCE [LARGE SCALE GENOMIC DNA]</scope>
    <source>
        <strain evidence="1 2">OEW1</strain>
    </source>
</reference>
<organism evidence="1 2">
    <name type="scientific">Parachlamydia acanthamoebae</name>
    <dbReference type="NCBI Taxonomy" id="83552"/>
    <lineage>
        <taxon>Bacteria</taxon>
        <taxon>Pseudomonadati</taxon>
        <taxon>Chlamydiota</taxon>
        <taxon>Chlamydiia</taxon>
        <taxon>Parachlamydiales</taxon>
        <taxon>Parachlamydiaceae</taxon>
        <taxon>Parachlamydia</taxon>
    </lineage>
</organism>
<protein>
    <submittedName>
        <fullName evidence="1">Uncharacterized protein</fullName>
    </submittedName>
</protein>
<evidence type="ECO:0000313" key="1">
    <source>
        <dbReference type="EMBL" id="KIA76875.1"/>
    </source>
</evidence>
<dbReference type="AlphaFoldDB" id="A0A0C1C6U3"/>
<dbReference type="EMBL" id="JSAM01000099">
    <property type="protein sequence ID" value="KIA76875.1"/>
    <property type="molecule type" value="Genomic_DNA"/>
</dbReference>
<accession>A0A0C1C6U3</accession>
<sequence>MYFFALMIKNAGLECRLLITPAEKRVRDLPYLLIIFNLLIALII</sequence>
<dbReference type="Proteomes" id="UP000031307">
    <property type="component" value="Unassembled WGS sequence"/>
</dbReference>